<dbReference type="VEuPathDB" id="MicrosporidiaDB:VICG_01807"/>
<organism evidence="2 3">
    <name type="scientific">Vittaforma corneae (strain ATCC 50505)</name>
    <name type="common">Microsporidian parasite</name>
    <name type="synonym">Nosema corneum</name>
    <dbReference type="NCBI Taxonomy" id="993615"/>
    <lineage>
        <taxon>Eukaryota</taxon>
        <taxon>Fungi</taxon>
        <taxon>Fungi incertae sedis</taxon>
        <taxon>Microsporidia</taxon>
        <taxon>Nosematidae</taxon>
        <taxon>Vittaforma</taxon>
    </lineage>
</organism>
<dbReference type="GeneID" id="19882517"/>
<dbReference type="RefSeq" id="XP_007605252.1">
    <property type="nucleotide sequence ID" value="XM_007605190.1"/>
</dbReference>
<dbReference type="InParanoid" id="L2GJZ9"/>
<proteinExistence type="predicted"/>
<dbReference type="AlphaFoldDB" id="L2GJZ9"/>
<name>L2GJZ9_VITCO</name>
<feature type="signal peptide" evidence="1">
    <location>
        <begin position="1"/>
        <end position="18"/>
    </location>
</feature>
<evidence type="ECO:0000313" key="2">
    <source>
        <dbReference type="EMBL" id="ELA41208.1"/>
    </source>
</evidence>
<dbReference type="HOGENOM" id="CLU_1344162_0_0_1"/>
<dbReference type="EMBL" id="JH370148">
    <property type="protein sequence ID" value="ELA41208.1"/>
    <property type="molecule type" value="Genomic_DNA"/>
</dbReference>
<reference evidence="3" key="1">
    <citation type="submission" date="2011-05" db="EMBL/GenBank/DDBJ databases">
        <title>The genome sequence of Vittaforma corneae strain ATCC 50505.</title>
        <authorList>
            <consortium name="The Broad Institute Genome Sequencing Platform"/>
            <person name="Cuomo C."/>
            <person name="Didier E."/>
            <person name="Bowers L."/>
            <person name="Young S.K."/>
            <person name="Zeng Q."/>
            <person name="Gargeya S."/>
            <person name="Fitzgerald M."/>
            <person name="Haas B."/>
            <person name="Abouelleil A."/>
            <person name="Alvarado L."/>
            <person name="Arachchi H.M."/>
            <person name="Berlin A."/>
            <person name="Chapman S.B."/>
            <person name="Gearin G."/>
            <person name="Goldberg J."/>
            <person name="Griggs A."/>
            <person name="Gujja S."/>
            <person name="Hansen M."/>
            <person name="Heiman D."/>
            <person name="Howarth C."/>
            <person name="Larimer J."/>
            <person name="Lui A."/>
            <person name="MacDonald P.J.P."/>
            <person name="McCowen C."/>
            <person name="Montmayeur A."/>
            <person name="Murphy C."/>
            <person name="Neiman D."/>
            <person name="Pearson M."/>
            <person name="Priest M."/>
            <person name="Roberts A."/>
            <person name="Saif S."/>
            <person name="Shea T."/>
            <person name="Sisk P."/>
            <person name="Stolte C."/>
            <person name="Sykes S."/>
            <person name="Wortman J."/>
            <person name="Nusbaum C."/>
            <person name="Birren B."/>
        </authorList>
    </citation>
    <scope>NUCLEOTIDE SEQUENCE [LARGE SCALE GENOMIC DNA]</scope>
    <source>
        <strain evidence="3">ATCC 50505</strain>
    </source>
</reference>
<gene>
    <name evidence="2" type="ORF">VICG_01807</name>
</gene>
<protein>
    <recommendedName>
        <fullName evidence="4">Ricin B lectin domain-containing protein</fullName>
    </recommendedName>
</protein>
<evidence type="ECO:0008006" key="4">
    <source>
        <dbReference type="Google" id="ProtNLM"/>
    </source>
</evidence>
<feature type="chain" id="PRO_5003959772" description="Ricin B lectin domain-containing protein" evidence="1">
    <location>
        <begin position="19"/>
        <end position="204"/>
    </location>
</feature>
<accession>L2GJZ9</accession>
<dbReference type="Proteomes" id="UP000011082">
    <property type="component" value="Unassembled WGS sequence"/>
</dbReference>
<evidence type="ECO:0000256" key="1">
    <source>
        <dbReference type="SAM" id="SignalP"/>
    </source>
</evidence>
<evidence type="ECO:0000313" key="3">
    <source>
        <dbReference type="Proteomes" id="UP000011082"/>
    </source>
</evidence>
<keyword evidence="3" id="KW-1185">Reference proteome</keyword>
<keyword evidence="1" id="KW-0732">Signal</keyword>
<sequence>MKLIILLITIAFSNKILDTIVGRQTRIRPTYYAYVVMSYNPSDDAFISSRNAKSRLTELKINRDGHRYIFGSGDSWLCVKHGDLKKCKDPTPFDIETTVIGFRIKSGTKCLTLGKTYRFEGCRKKNKKQDFVLEVDEKLVCNDMFVDILGEKYDLRKTIDMKAADQKKFDEAMKKLKGVSPKTKNSLRKIWKSRRYKWPKWGLC</sequence>